<evidence type="ECO:0000256" key="1">
    <source>
        <dbReference type="ARBA" id="ARBA00004533"/>
    </source>
</evidence>
<evidence type="ECO:0000256" key="5">
    <source>
        <dbReference type="ARBA" id="ARBA00023136"/>
    </source>
</evidence>
<dbReference type="OrthoDB" id="9801955at2"/>
<feature type="transmembrane region" description="Helical" evidence="7">
    <location>
        <begin position="15"/>
        <end position="35"/>
    </location>
</feature>
<reference evidence="8 9" key="1">
    <citation type="submission" date="2019-03" db="EMBL/GenBank/DDBJ databases">
        <title>Genomic Encyclopedia of Archaeal and Bacterial Type Strains, Phase II (KMG-II): from individual species to whole genera.</title>
        <authorList>
            <person name="Goeker M."/>
        </authorList>
    </citation>
    <scope>NUCLEOTIDE SEQUENCE [LARGE SCALE GENOMIC DNA]</scope>
    <source>
        <strain evidence="8 9">DSM 28323</strain>
    </source>
</reference>
<organism evidence="8 9">
    <name type="scientific">Sediminibacterium goheungense</name>
    <dbReference type="NCBI Taxonomy" id="1086393"/>
    <lineage>
        <taxon>Bacteria</taxon>
        <taxon>Pseudomonadati</taxon>
        <taxon>Bacteroidota</taxon>
        <taxon>Chitinophagia</taxon>
        <taxon>Chitinophagales</taxon>
        <taxon>Chitinophagaceae</taxon>
        <taxon>Sediminibacterium</taxon>
    </lineage>
</organism>
<comment type="caution">
    <text evidence="8">The sequence shown here is derived from an EMBL/GenBank/DDBJ whole genome shotgun (WGS) entry which is preliminary data.</text>
</comment>
<name>A0A4R6J463_9BACT</name>
<comment type="subcellular location">
    <subcellularLocation>
        <location evidence="1">Cell inner membrane</location>
    </subcellularLocation>
</comment>
<dbReference type="PANTHER" id="PTHR30606">
    <property type="entry name" value="LIPID A BIOSYNTHESIS LAUROYL ACYLTRANSFERASE"/>
    <property type="match status" value="1"/>
</dbReference>
<evidence type="ECO:0000256" key="4">
    <source>
        <dbReference type="ARBA" id="ARBA00022679"/>
    </source>
</evidence>
<dbReference type="GO" id="GO:0009247">
    <property type="term" value="P:glycolipid biosynthetic process"/>
    <property type="evidence" value="ECO:0007669"/>
    <property type="project" value="UniProtKB-ARBA"/>
</dbReference>
<keyword evidence="5 7" id="KW-0472">Membrane</keyword>
<gene>
    <name evidence="8" type="ORF">BC659_1077</name>
</gene>
<keyword evidence="9" id="KW-1185">Reference proteome</keyword>
<evidence type="ECO:0000256" key="6">
    <source>
        <dbReference type="ARBA" id="ARBA00023315"/>
    </source>
</evidence>
<keyword evidence="2" id="KW-1003">Cell membrane</keyword>
<evidence type="ECO:0000256" key="3">
    <source>
        <dbReference type="ARBA" id="ARBA00022519"/>
    </source>
</evidence>
<evidence type="ECO:0000256" key="7">
    <source>
        <dbReference type="SAM" id="Phobius"/>
    </source>
</evidence>
<dbReference type="CDD" id="cd07984">
    <property type="entry name" value="LPLAT_LABLAT-like"/>
    <property type="match status" value="1"/>
</dbReference>
<dbReference type="Proteomes" id="UP000295741">
    <property type="component" value="Unassembled WGS sequence"/>
</dbReference>
<dbReference type="Pfam" id="PF03279">
    <property type="entry name" value="Lip_A_acyltrans"/>
    <property type="match status" value="1"/>
</dbReference>
<accession>A0A4R6J463</accession>
<evidence type="ECO:0000313" key="9">
    <source>
        <dbReference type="Proteomes" id="UP000295741"/>
    </source>
</evidence>
<dbReference type="EMBL" id="SNWP01000010">
    <property type="protein sequence ID" value="TDO28995.1"/>
    <property type="molecule type" value="Genomic_DNA"/>
</dbReference>
<keyword evidence="3" id="KW-0997">Cell inner membrane</keyword>
<keyword evidence="7" id="KW-0812">Transmembrane</keyword>
<dbReference type="InterPro" id="IPR004960">
    <property type="entry name" value="LipA_acyltrans"/>
</dbReference>
<protein>
    <submittedName>
        <fullName evidence="8">KDO2-lipid IV(A) lauroyltransferase</fullName>
    </submittedName>
</protein>
<sequence>MYPIVYGIFYLLSLLPWRVLYLISDGLYLLVYYIIGYRKKVVFQNLEIAFPEKTVEERTRIAKDFYHNFIDSFIETIKLLSVSETSFRKRFTVNIEVLNDLYAGKQNVQIVAGHYFNWEFANLGVSLDSKFPFIGVYMPLSNKIFDKLIYKLRTKFGTLLVPANEFKNNFHFYAKNRYALGLVADQNPGNPGKAYWTHFFGKPAPFARGPEKGAKMNHTAIVYANFYKVKRGYYRLDFELITTEPNEYADGVLTQLLVRKVEDSVRKMPANYLWSHRRWKWSHEYEKYKHLMVEQM</sequence>
<evidence type="ECO:0000256" key="2">
    <source>
        <dbReference type="ARBA" id="ARBA00022475"/>
    </source>
</evidence>
<dbReference type="PANTHER" id="PTHR30606:SF10">
    <property type="entry name" value="PHOSPHATIDYLINOSITOL MANNOSIDE ACYLTRANSFERASE"/>
    <property type="match status" value="1"/>
</dbReference>
<dbReference type="AlphaFoldDB" id="A0A4R6J463"/>
<keyword evidence="7" id="KW-1133">Transmembrane helix</keyword>
<dbReference type="GO" id="GO:0016746">
    <property type="term" value="F:acyltransferase activity"/>
    <property type="evidence" value="ECO:0007669"/>
    <property type="project" value="UniProtKB-KW"/>
</dbReference>
<proteinExistence type="predicted"/>
<dbReference type="GO" id="GO:0005886">
    <property type="term" value="C:plasma membrane"/>
    <property type="evidence" value="ECO:0007669"/>
    <property type="project" value="UniProtKB-SubCell"/>
</dbReference>
<keyword evidence="6" id="KW-0012">Acyltransferase</keyword>
<keyword evidence="4 8" id="KW-0808">Transferase</keyword>
<evidence type="ECO:0000313" key="8">
    <source>
        <dbReference type="EMBL" id="TDO28995.1"/>
    </source>
</evidence>